<dbReference type="InterPro" id="IPR025517">
    <property type="entry name" value="DUF4405"/>
</dbReference>
<keyword evidence="1" id="KW-0472">Membrane</keyword>
<accession>A0A542BLD8</accession>
<dbReference type="EMBL" id="VISQ01000001">
    <property type="protein sequence ID" value="TVZ68101.1"/>
    <property type="molecule type" value="Genomic_DNA"/>
</dbReference>
<dbReference type="AlphaFoldDB" id="A0A542BLD8"/>
<organism evidence="3">
    <name type="scientific">Serratia fonticola</name>
    <dbReference type="NCBI Taxonomy" id="47917"/>
    <lineage>
        <taxon>Bacteria</taxon>
        <taxon>Pseudomonadati</taxon>
        <taxon>Pseudomonadota</taxon>
        <taxon>Gammaproteobacteria</taxon>
        <taxon>Enterobacterales</taxon>
        <taxon>Yersiniaceae</taxon>
        <taxon>Serratia</taxon>
    </lineage>
</organism>
<proteinExistence type="predicted"/>
<dbReference type="OrthoDB" id="9779183at2"/>
<feature type="transmembrane region" description="Helical" evidence="1">
    <location>
        <begin position="35"/>
        <end position="52"/>
    </location>
</feature>
<keyword evidence="1" id="KW-1133">Transmembrane helix</keyword>
<feature type="transmembrane region" description="Helical" evidence="1">
    <location>
        <begin position="73"/>
        <end position="91"/>
    </location>
</feature>
<evidence type="ECO:0000313" key="3">
    <source>
        <dbReference type="EMBL" id="TVZ68101.1"/>
    </source>
</evidence>
<feature type="transmembrane region" description="Helical" evidence="1">
    <location>
        <begin position="12"/>
        <end position="29"/>
    </location>
</feature>
<protein>
    <submittedName>
        <fullName evidence="3">Uncharacterized protein DUF4405</fullName>
    </submittedName>
</protein>
<evidence type="ECO:0000256" key="1">
    <source>
        <dbReference type="SAM" id="Phobius"/>
    </source>
</evidence>
<name>A0A542BLD8_SERFO</name>
<gene>
    <name evidence="3" type="ORF">FHU10_0520</name>
</gene>
<feature type="domain" description="Flavinylation-associated cytochrome" evidence="2">
    <location>
        <begin position="73"/>
        <end position="131"/>
    </location>
</feature>
<reference evidence="3" key="1">
    <citation type="submission" date="2019-06" db="EMBL/GenBank/DDBJ databases">
        <authorList>
            <person name="Deangelis K."/>
            <person name="Huntemann M."/>
            <person name="Clum A."/>
            <person name="Pillay M."/>
            <person name="Palaniappan K."/>
            <person name="Varghese N."/>
            <person name="Mikhailova N."/>
            <person name="Stamatis D."/>
            <person name="Reddy T."/>
            <person name="Daum C."/>
            <person name="Shapiro N."/>
            <person name="Ivanova N."/>
            <person name="Kyrpides N."/>
            <person name="Woyke T."/>
        </authorList>
    </citation>
    <scope>NUCLEOTIDE SEQUENCE [LARGE SCALE GENOMIC DNA]</scope>
    <source>
        <strain evidence="3">128R</strain>
    </source>
</reference>
<comment type="caution">
    <text evidence="3">The sequence shown here is derived from an EMBL/GenBank/DDBJ whole genome shotgun (WGS) entry which is preliminary data.</text>
</comment>
<feature type="transmembrane region" description="Helical" evidence="1">
    <location>
        <begin position="111"/>
        <end position="129"/>
    </location>
</feature>
<keyword evidence="1" id="KW-0812">Transmembrane</keyword>
<reference evidence="3" key="2">
    <citation type="submission" date="2019-08" db="EMBL/GenBank/DDBJ databases">
        <title>Investigation of anaerobic lignin degradation for improved lignocellulosic biofuels.</title>
        <authorList>
            <person name="Deangelis K.PhD."/>
        </authorList>
    </citation>
    <scope>NUCLEOTIDE SEQUENCE [LARGE SCALE GENOMIC DNA]</scope>
    <source>
        <strain evidence="3">128R</strain>
    </source>
</reference>
<evidence type="ECO:0000259" key="2">
    <source>
        <dbReference type="Pfam" id="PF14358"/>
    </source>
</evidence>
<sequence length="227" mass="26574">MKAKYKFQVLQDVLMAVVLFSLMGFHLWGESLHEWLGIFFLCLILLHNGLNVHWYQNLFQTEYTLFNTLRLGLNLLLILLFSAVMVSGAMLSRHVLADLPFHNPSDLVRKIHMVSVHWGLIIIALHVGMHWKMLANFFCKVAAVSPHSFLANRLMPTLFLSMALYGLYVFISRNRLPYLLMQVEFAFFDFEESKIAFYLDYLAMTLFFAYLTRFLLWIFMSTRGNLN</sequence>
<dbReference type="Pfam" id="PF14358">
    <property type="entry name" value="DUF4405"/>
    <property type="match status" value="1"/>
</dbReference>
<feature type="transmembrane region" description="Helical" evidence="1">
    <location>
        <begin position="150"/>
        <end position="171"/>
    </location>
</feature>
<feature type="transmembrane region" description="Helical" evidence="1">
    <location>
        <begin position="195"/>
        <end position="219"/>
    </location>
</feature>